<reference evidence="1" key="1">
    <citation type="journal article" date="2014" name="Front. Microbiol.">
        <title>High frequency of phylogenetically diverse reductive dehalogenase-homologous genes in deep subseafloor sedimentary metagenomes.</title>
        <authorList>
            <person name="Kawai M."/>
            <person name="Futagami T."/>
            <person name="Toyoda A."/>
            <person name="Takaki Y."/>
            <person name="Nishi S."/>
            <person name="Hori S."/>
            <person name="Arai W."/>
            <person name="Tsubouchi T."/>
            <person name="Morono Y."/>
            <person name="Uchiyama I."/>
            <person name="Ito T."/>
            <person name="Fujiyama A."/>
            <person name="Inagaki F."/>
            <person name="Takami H."/>
        </authorList>
    </citation>
    <scope>NUCLEOTIDE SEQUENCE</scope>
    <source>
        <strain evidence="1">Expedition CK06-06</strain>
    </source>
</reference>
<gene>
    <name evidence="1" type="ORF">S01H1_59255</name>
</gene>
<comment type="caution">
    <text evidence="1">The sequence shown here is derived from an EMBL/GenBank/DDBJ whole genome shotgun (WGS) entry which is preliminary data.</text>
</comment>
<proteinExistence type="predicted"/>
<organism evidence="1">
    <name type="scientific">marine sediment metagenome</name>
    <dbReference type="NCBI Taxonomy" id="412755"/>
    <lineage>
        <taxon>unclassified sequences</taxon>
        <taxon>metagenomes</taxon>
        <taxon>ecological metagenomes</taxon>
    </lineage>
</organism>
<dbReference type="AlphaFoldDB" id="X0VNK6"/>
<name>X0VNK6_9ZZZZ</name>
<dbReference type="EMBL" id="BARS01038752">
    <property type="protein sequence ID" value="GAG14023.1"/>
    <property type="molecule type" value="Genomic_DNA"/>
</dbReference>
<sequence>ACDSVDELHLGDEIEVAYRLSGRRWQRDESSEPKYFLSAEAMSFRVLNGGGSGQSAAGPDVDSVLAEAADDDVPF</sequence>
<evidence type="ECO:0000313" key="1">
    <source>
        <dbReference type="EMBL" id="GAG14023.1"/>
    </source>
</evidence>
<evidence type="ECO:0008006" key="2">
    <source>
        <dbReference type="Google" id="ProtNLM"/>
    </source>
</evidence>
<feature type="non-terminal residue" evidence="1">
    <location>
        <position position="1"/>
    </location>
</feature>
<protein>
    <recommendedName>
        <fullName evidence="2">Single-stranded DNA-binding protein</fullName>
    </recommendedName>
</protein>
<accession>X0VNK6</accession>